<name>A0ABR8ZJ16_9LACO</name>
<dbReference type="Proteomes" id="UP000645007">
    <property type="component" value="Unassembled WGS sequence"/>
</dbReference>
<evidence type="ECO:0000256" key="1">
    <source>
        <dbReference type="SAM" id="Phobius"/>
    </source>
</evidence>
<feature type="transmembrane region" description="Helical" evidence="1">
    <location>
        <begin position="52"/>
        <end position="70"/>
    </location>
</feature>
<gene>
    <name evidence="2" type="ORF">HUK45_03315</name>
</gene>
<accession>A0ABR8ZJ16</accession>
<comment type="caution">
    <text evidence="2">The sequence shown here is derived from an EMBL/GenBank/DDBJ whole genome shotgun (WGS) entry which is preliminary data.</text>
</comment>
<keyword evidence="1" id="KW-0812">Transmembrane</keyword>
<evidence type="ECO:0000313" key="3">
    <source>
        <dbReference type="Proteomes" id="UP000645007"/>
    </source>
</evidence>
<dbReference type="EMBL" id="JABUXR010000004">
    <property type="protein sequence ID" value="MBD8085291.1"/>
    <property type="molecule type" value="Genomic_DNA"/>
</dbReference>
<keyword evidence="1" id="KW-0472">Membrane</keyword>
<reference evidence="2 3" key="1">
    <citation type="submission" date="2020-06" db="EMBL/GenBank/DDBJ databases">
        <title>Limosilactobacillus sp. nov.</title>
        <authorList>
            <person name="Ksiezarek M."/>
            <person name="Goncalves Ribeiro T."/>
            <person name="Rocha J."/>
            <person name="Grosso F."/>
            <person name="Peixe L."/>
        </authorList>
    </citation>
    <scope>NUCLEOTIDE SEQUENCE [LARGE SCALE GENOMIC DNA]</scope>
    <source>
        <strain evidence="3">c9Ua_26_M</strain>
    </source>
</reference>
<proteinExistence type="predicted"/>
<keyword evidence="1" id="KW-1133">Transmembrane helix</keyword>
<evidence type="ECO:0000313" key="2">
    <source>
        <dbReference type="EMBL" id="MBD8085291.1"/>
    </source>
</evidence>
<protein>
    <submittedName>
        <fullName evidence="2">Uncharacterized protein</fullName>
    </submittedName>
</protein>
<dbReference type="RefSeq" id="WP_191911077.1">
    <property type="nucleotide sequence ID" value="NZ_JABUXR010000004.1"/>
</dbReference>
<sequence length="73" mass="8905">MQNISSLFSNLWTYIVTHKWSKDILRENILFISLVIIYDLCHFQLAIITWGIFFKFWIILNICYLFKLLLDLF</sequence>
<organism evidence="2 3">
    <name type="scientific">Limosilactobacillus urinaemulieris</name>
    <dbReference type="NCBI Taxonomy" id="2742600"/>
    <lineage>
        <taxon>Bacteria</taxon>
        <taxon>Bacillati</taxon>
        <taxon>Bacillota</taxon>
        <taxon>Bacilli</taxon>
        <taxon>Lactobacillales</taxon>
        <taxon>Lactobacillaceae</taxon>
        <taxon>Limosilactobacillus</taxon>
    </lineage>
</organism>
<keyword evidence="3" id="KW-1185">Reference proteome</keyword>